<keyword evidence="7" id="KW-1015">Disulfide bond</keyword>
<evidence type="ECO:0000256" key="6">
    <source>
        <dbReference type="ARBA" id="ARBA00022801"/>
    </source>
</evidence>
<organism evidence="9 10">
    <name type="scientific">Escallonia herrerae</name>
    <dbReference type="NCBI Taxonomy" id="1293975"/>
    <lineage>
        <taxon>Eukaryota</taxon>
        <taxon>Viridiplantae</taxon>
        <taxon>Streptophyta</taxon>
        <taxon>Embryophyta</taxon>
        <taxon>Tracheophyta</taxon>
        <taxon>Spermatophyta</taxon>
        <taxon>Magnoliopsida</taxon>
        <taxon>eudicotyledons</taxon>
        <taxon>Gunneridae</taxon>
        <taxon>Pentapetalae</taxon>
        <taxon>asterids</taxon>
        <taxon>campanulids</taxon>
        <taxon>Escalloniales</taxon>
        <taxon>Escalloniaceae</taxon>
        <taxon>Escallonia</taxon>
    </lineage>
</organism>
<evidence type="ECO:0000256" key="3">
    <source>
        <dbReference type="ARBA" id="ARBA00022645"/>
    </source>
</evidence>
<comment type="similarity">
    <text evidence="2">Belongs to the peptidase S10 family.</text>
</comment>
<evidence type="ECO:0000256" key="1">
    <source>
        <dbReference type="ARBA" id="ARBA00004613"/>
    </source>
</evidence>
<keyword evidence="3" id="KW-0121">Carboxypeptidase</keyword>
<protein>
    <recommendedName>
        <fullName evidence="11">Serine carboxypeptidase</fullName>
    </recommendedName>
</protein>
<dbReference type="GO" id="GO:0005773">
    <property type="term" value="C:vacuole"/>
    <property type="evidence" value="ECO:0007669"/>
    <property type="project" value="TreeGrafter"/>
</dbReference>
<dbReference type="PROSITE" id="PS00560">
    <property type="entry name" value="CARBOXYPEPT_SER_HIS"/>
    <property type="match status" value="1"/>
</dbReference>
<sequence length="183" mass="20728">METQRSSFDPCSENYINSYLNIPQVQKALHANVTALPYTWQSCSDQINSWNDMPDNILQIMHELMESGMRVRMFRQEKKIQSSSLRCNIKKRSIKPKLNTTGDTDSVIPVTSTRYSITKLGTPVRTAWYPWYAQGEVGGYAVAYQNLTFVTIRGSGHFVPSYQPARALVFFSSFVTGLLPPSS</sequence>
<dbReference type="InterPro" id="IPR001563">
    <property type="entry name" value="Peptidase_S10"/>
</dbReference>
<comment type="subcellular location">
    <subcellularLocation>
        <location evidence="1">Secreted</location>
    </subcellularLocation>
</comment>
<evidence type="ECO:0000256" key="5">
    <source>
        <dbReference type="ARBA" id="ARBA00022729"/>
    </source>
</evidence>
<accession>A0AA89B9T7</accession>
<keyword evidence="5" id="KW-0732">Signal</keyword>
<keyword evidence="10" id="KW-1185">Reference proteome</keyword>
<evidence type="ECO:0008006" key="11">
    <source>
        <dbReference type="Google" id="ProtNLM"/>
    </source>
</evidence>
<comment type="caution">
    <text evidence="9">The sequence shown here is derived from an EMBL/GenBank/DDBJ whole genome shotgun (WGS) entry which is preliminary data.</text>
</comment>
<evidence type="ECO:0000256" key="2">
    <source>
        <dbReference type="ARBA" id="ARBA00009431"/>
    </source>
</evidence>
<dbReference type="Pfam" id="PF00450">
    <property type="entry name" value="Peptidase_S10"/>
    <property type="match status" value="2"/>
</dbReference>
<evidence type="ECO:0000256" key="8">
    <source>
        <dbReference type="ARBA" id="ARBA00023180"/>
    </source>
</evidence>
<evidence type="ECO:0000313" key="9">
    <source>
        <dbReference type="EMBL" id="KAK3025246.1"/>
    </source>
</evidence>
<dbReference type="GO" id="GO:0005576">
    <property type="term" value="C:extracellular region"/>
    <property type="evidence" value="ECO:0007669"/>
    <property type="project" value="UniProtKB-SubCell"/>
</dbReference>
<evidence type="ECO:0000256" key="4">
    <source>
        <dbReference type="ARBA" id="ARBA00022670"/>
    </source>
</evidence>
<dbReference type="GO" id="GO:0004185">
    <property type="term" value="F:serine-type carboxypeptidase activity"/>
    <property type="evidence" value="ECO:0007669"/>
    <property type="project" value="InterPro"/>
</dbReference>
<dbReference type="Gene3D" id="3.40.50.11320">
    <property type="match status" value="1"/>
</dbReference>
<dbReference type="PANTHER" id="PTHR11802:SF460">
    <property type="entry name" value="CARBOXYPEPTIDASE"/>
    <property type="match status" value="1"/>
</dbReference>
<dbReference type="EMBL" id="JAVXUP010000559">
    <property type="protein sequence ID" value="KAK3025246.1"/>
    <property type="molecule type" value="Genomic_DNA"/>
</dbReference>
<dbReference type="InterPro" id="IPR029058">
    <property type="entry name" value="AB_hydrolase_fold"/>
</dbReference>
<dbReference type="SUPFAM" id="SSF53474">
    <property type="entry name" value="alpha/beta-Hydrolases"/>
    <property type="match status" value="1"/>
</dbReference>
<dbReference type="InterPro" id="IPR033124">
    <property type="entry name" value="Ser_caboxypep_his_AS"/>
</dbReference>
<dbReference type="AlphaFoldDB" id="A0AA89B9T7"/>
<keyword evidence="8" id="KW-0325">Glycoprotein</keyword>
<name>A0AA89B9T7_9ASTE</name>
<evidence type="ECO:0000313" key="10">
    <source>
        <dbReference type="Proteomes" id="UP001188597"/>
    </source>
</evidence>
<dbReference type="FunFam" id="3.40.50.11320:FF:000002">
    <property type="entry name" value="Carboxypeptidase"/>
    <property type="match status" value="1"/>
</dbReference>
<keyword evidence="4" id="KW-0645">Protease</keyword>
<evidence type="ECO:0000256" key="7">
    <source>
        <dbReference type="ARBA" id="ARBA00023157"/>
    </source>
</evidence>
<dbReference type="PANTHER" id="PTHR11802">
    <property type="entry name" value="SERINE PROTEASE FAMILY S10 SERINE CARBOXYPEPTIDASE"/>
    <property type="match status" value="1"/>
</dbReference>
<dbReference type="Gene3D" id="6.10.250.940">
    <property type="match status" value="1"/>
</dbReference>
<dbReference type="GO" id="GO:0006508">
    <property type="term" value="P:proteolysis"/>
    <property type="evidence" value="ECO:0007669"/>
    <property type="project" value="UniProtKB-KW"/>
</dbReference>
<proteinExistence type="inferred from homology"/>
<keyword evidence="6" id="KW-0378">Hydrolase</keyword>
<gene>
    <name evidence="9" type="ORF">RJ639_044594</name>
</gene>
<reference evidence="9" key="1">
    <citation type="submission" date="2022-12" db="EMBL/GenBank/DDBJ databases">
        <title>Draft genome assemblies for two species of Escallonia (Escalloniales).</title>
        <authorList>
            <person name="Chanderbali A."/>
            <person name="Dervinis C."/>
            <person name="Anghel I."/>
            <person name="Soltis D."/>
            <person name="Soltis P."/>
            <person name="Zapata F."/>
        </authorList>
    </citation>
    <scope>NUCLEOTIDE SEQUENCE</scope>
    <source>
        <strain evidence="9">UCBG64.0493</strain>
        <tissue evidence="9">Leaf</tissue>
    </source>
</reference>
<dbReference type="Proteomes" id="UP001188597">
    <property type="component" value="Unassembled WGS sequence"/>
</dbReference>